<dbReference type="Pfam" id="PF11845">
    <property type="entry name" value="Tll0287-like"/>
    <property type="match status" value="1"/>
</dbReference>
<evidence type="ECO:0000256" key="1">
    <source>
        <dbReference type="SAM" id="Phobius"/>
    </source>
</evidence>
<dbReference type="InterPro" id="IPR021796">
    <property type="entry name" value="Tll0287-like_dom"/>
</dbReference>
<dbReference type="KEGG" id="bgp:BGL_2c02790"/>
<dbReference type="AlphaFoldDB" id="A0A0B6S517"/>
<dbReference type="CDD" id="cd06225">
    <property type="entry name" value="HAMP"/>
    <property type="match status" value="1"/>
</dbReference>
<keyword evidence="1" id="KW-0472">Membrane</keyword>
<sequence>MKLSLAIKFNLVFVAIFAIGLTAAGVVADRVLQRQALDETRHDADVLMRAAEAMQDYTARHVTPLLATQIQYSFVPESVPAFSAIEMLNTLQGSFRNFSYRSTMLNPTNPRDRPTDWETEVIAHLHDQPALKEITGQRRTPGGEQLLFLARPSRITDATCMQCHSTPSAAPRTMLEKYGPANGFGWAMNDVIGAEFVSVPMSESIARGRALWRSFMEALAVVFAVVLVVLNVMVHFLVTRRLQVLSRAADAVSLGQLDDVELPTRGGDEIASLAVSFGRMRTSLVTAFEILDETGAAGTAPDGSRP</sequence>
<feature type="transmembrane region" description="Helical" evidence="1">
    <location>
        <begin position="218"/>
        <end position="238"/>
    </location>
</feature>
<dbReference type="RefSeq" id="WP_042627028.1">
    <property type="nucleotide sequence ID" value="NZ_CP002581.1"/>
</dbReference>
<organism evidence="3 4">
    <name type="scientific">Burkholderia plantarii</name>
    <dbReference type="NCBI Taxonomy" id="41899"/>
    <lineage>
        <taxon>Bacteria</taxon>
        <taxon>Pseudomonadati</taxon>
        <taxon>Pseudomonadota</taxon>
        <taxon>Betaproteobacteria</taxon>
        <taxon>Burkholderiales</taxon>
        <taxon>Burkholderiaceae</taxon>
        <taxon>Burkholderia</taxon>
    </lineage>
</organism>
<keyword evidence="3" id="KW-0808">Transferase</keyword>
<keyword evidence="1" id="KW-1133">Transmembrane helix</keyword>
<dbReference type="GO" id="GO:0016301">
    <property type="term" value="F:kinase activity"/>
    <property type="evidence" value="ECO:0007669"/>
    <property type="project" value="UniProtKB-KW"/>
</dbReference>
<keyword evidence="4" id="KW-1185">Reference proteome</keyword>
<dbReference type="HOGENOM" id="CLU_060280_0_0_4"/>
<evidence type="ECO:0000313" key="4">
    <source>
        <dbReference type="Proteomes" id="UP000031838"/>
    </source>
</evidence>
<keyword evidence="1" id="KW-0812">Transmembrane</keyword>
<dbReference type="EMBL" id="CP002581">
    <property type="protein sequence ID" value="AJK48375.1"/>
    <property type="molecule type" value="Genomic_DNA"/>
</dbReference>
<dbReference type="PROSITE" id="PS50885">
    <property type="entry name" value="HAMP"/>
    <property type="match status" value="1"/>
</dbReference>
<accession>A0A0B6S517</accession>
<gene>
    <name evidence="3" type="ORF">BGL_2c02790</name>
</gene>
<dbReference type="SUPFAM" id="SSF158472">
    <property type="entry name" value="HAMP domain-like"/>
    <property type="match status" value="1"/>
</dbReference>
<name>A0A0B6S517_BURPL</name>
<feature type="domain" description="HAMP" evidence="2">
    <location>
        <begin position="236"/>
        <end position="289"/>
    </location>
</feature>
<dbReference type="Proteomes" id="UP000031838">
    <property type="component" value="Chromosome 2"/>
</dbReference>
<dbReference type="Gene3D" id="6.10.340.10">
    <property type="match status" value="1"/>
</dbReference>
<evidence type="ECO:0000313" key="3">
    <source>
        <dbReference type="EMBL" id="AJK48375.1"/>
    </source>
</evidence>
<reference evidence="4" key="1">
    <citation type="submission" date="2011-03" db="EMBL/GenBank/DDBJ databases">
        <authorList>
            <person name="Voget S."/>
            <person name="Streit W.R."/>
            <person name="Jaeger K.E."/>
            <person name="Daniel R."/>
        </authorList>
    </citation>
    <scope>NUCLEOTIDE SEQUENCE [LARGE SCALE GENOMIC DNA]</scope>
    <source>
        <strain evidence="4">PG1</strain>
    </source>
</reference>
<proteinExistence type="predicted"/>
<evidence type="ECO:0000259" key="2">
    <source>
        <dbReference type="PROSITE" id="PS50885"/>
    </source>
</evidence>
<dbReference type="InterPro" id="IPR003660">
    <property type="entry name" value="HAMP_dom"/>
</dbReference>
<dbReference type="GO" id="GO:0007165">
    <property type="term" value="P:signal transduction"/>
    <property type="evidence" value="ECO:0007669"/>
    <property type="project" value="InterPro"/>
</dbReference>
<dbReference type="Pfam" id="PF00672">
    <property type="entry name" value="HAMP"/>
    <property type="match status" value="1"/>
</dbReference>
<reference evidence="3 4" key="2">
    <citation type="journal article" date="2016" name="Appl. Microbiol. Biotechnol.">
        <title>Mutations improving production and secretion of extracellular lipase by Burkholderia glumae PG1.</title>
        <authorList>
            <person name="Knapp A."/>
            <person name="Voget S."/>
            <person name="Gao R."/>
            <person name="Zaburannyi N."/>
            <person name="Krysciak D."/>
            <person name="Breuer M."/>
            <person name="Hauer B."/>
            <person name="Streit W.R."/>
            <person name="Muller R."/>
            <person name="Daniel R."/>
            <person name="Jaeger K.E."/>
        </authorList>
    </citation>
    <scope>NUCLEOTIDE SEQUENCE [LARGE SCALE GENOMIC DNA]</scope>
    <source>
        <strain evidence="3 4">PG1</strain>
    </source>
</reference>
<protein>
    <submittedName>
        <fullName evidence="3">Putative signal transduction histidine kinase</fullName>
    </submittedName>
</protein>
<keyword evidence="3" id="KW-0418">Kinase</keyword>
<dbReference type="GO" id="GO:0016020">
    <property type="term" value="C:membrane"/>
    <property type="evidence" value="ECO:0007669"/>
    <property type="project" value="InterPro"/>
</dbReference>
<dbReference type="SMART" id="SM00304">
    <property type="entry name" value="HAMP"/>
    <property type="match status" value="1"/>
</dbReference>